<evidence type="ECO:0000259" key="16">
    <source>
        <dbReference type="Pfam" id="PF00275"/>
    </source>
</evidence>
<reference evidence="17 18" key="1">
    <citation type="journal article" date="2016" name="Nat. Commun.">
        <title>Thousands of microbial genomes shed light on interconnected biogeochemical processes in an aquifer system.</title>
        <authorList>
            <person name="Anantharaman K."/>
            <person name="Brown C.T."/>
            <person name="Hug L.A."/>
            <person name="Sharon I."/>
            <person name="Castelle C.J."/>
            <person name="Probst A.J."/>
            <person name="Thomas B.C."/>
            <person name="Singh A."/>
            <person name="Wilkins M.J."/>
            <person name="Karaoz U."/>
            <person name="Brodie E.L."/>
            <person name="Williams K.H."/>
            <person name="Hubbard S.S."/>
            <person name="Banfield J.F."/>
        </authorList>
    </citation>
    <scope>NUCLEOTIDE SEQUENCE [LARGE SCALE GENOMIC DNA]</scope>
</reference>
<evidence type="ECO:0000256" key="3">
    <source>
        <dbReference type="ARBA" id="ARBA00022490"/>
    </source>
</evidence>
<keyword evidence="4" id="KW-0132">Cell division</keyword>
<comment type="pathway">
    <text evidence="2">Cell wall biogenesis; peptidoglycan biosynthesis.</text>
</comment>
<evidence type="ECO:0000256" key="13">
    <source>
        <dbReference type="ARBA" id="ARBA00042443"/>
    </source>
</evidence>
<dbReference type="GO" id="GO:0008360">
    <property type="term" value="P:regulation of cell shape"/>
    <property type="evidence" value="ECO:0007669"/>
    <property type="project" value="UniProtKB-KW"/>
</dbReference>
<evidence type="ECO:0000256" key="4">
    <source>
        <dbReference type="ARBA" id="ARBA00022618"/>
    </source>
</evidence>
<dbReference type="GO" id="GO:0019277">
    <property type="term" value="P:UDP-N-acetylgalactosamine biosynthetic process"/>
    <property type="evidence" value="ECO:0007669"/>
    <property type="project" value="InterPro"/>
</dbReference>
<evidence type="ECO:0000313" key="18">
    <source>
        <dbReference type="Proteomes" id="UP000177199"/>
    </source>
</evidence>
<dbReference type="Proteomes" id="UP000177199">
    <property type="component" value="Unassembled WGS sequence"/>
</dbReference>
<dbReference type="Pfam" id="PF00275">
    <property type="entry name" value="EPSP_synthase"/>
    <property type="match status" value="1"/>
</dbReference>
<dbReference type="EC" id="2.5.1.7" evidence="11"/>
<comment type="similarity">
    <text evidence="10">Belongs to the EPSP synthase family. MurA subfamily.</text>
</comment>
<accession>A0A1F7HJH4</accession>
<dbReference type="InterPro" id="IPR001986">
    <property type="entry name" value="Enolpyruvate_Tfrase_dom"/>
</dbReference>
<dbReference type="SUPFAM" id="SSF55205">
    <property type="entry name" value="EPT/RTPC-like"/>
    <property type="match status" value="1"/>
</dbReference>
<keyword evidence="7" id="KW-0573">Peptidoglycan synthesis</keyword>
<dbReference type="GO" id="GO:0005737">
    <property type="term" value="C:cytoplasm"/>
    <property type="evidence" value="ECO:0007669"/>
    <property type="project" value="UniProtKB-SubCell"/>
</dbReference>
<dbReference type="GO" id="GO:0051301">
    <property type="term" value="P:cell division"/>
    <property type="evidence" value="ECO:0007669"/>
    <property type="project" value="UniProtKB-KW"/>
</dbReference>
<dbReference type="Gene3D" id="3.65.10.10">
    <property type="entry name" value="Enolpyruvate transferase domain"/>
    <property type="match status" value="2"/>
</dbReference>
<feature type="domain" description="Enolpyruvate transferase" evidence="16">
    <location>
        <begin position="8"/>
        <end position="430"/>
    </location>
</feature>
<evidence type="ECO:0000256" key="1">
    <source>
        <dbReference type="ARBA" id="ARBA00004496"/>
    </source>
</evidence>
<dbReference type="InterPro" id="IPR005750">
    <property type="entry name" value="UDP_GlcNAc_COvinyl_MurA"/>
</dbReference>
<evidence type="ECO:0000256" key="11">
    <source>
        <dbReference type="ARBA" id="ARBA00039108"/>
    </source>
</evidence>
<evidence type="ECO:0000313" key="17">
    <source>
        <dbReference type="EMBL" id="OGK31390.1"/>
    </source>
</evidence>
<dbReference type="GO" id="GO:0009252">
    <property type="term" value="P:peptidoglycan biosynthetic process"/>
    <property type="evidence" value="ECO:0007669"/>
    <property type="project" value="UniProtKB-KW"/>
</dbReference>
<evidence type="ECO:0000256" key="10">
    <source>
        <dbReference type="ARBA" id="ARBA00038367"/>
    </source>
</evidence>
<dbReference type="GO" id="GO:0008760">
    <property type="term" value="F:UDP-N-acetylglucosamine 1-carboxyvinyltransferase activity"/>
    <property type="evidence" value="ECO:0007669"/>
    <property type="project" value="UniProtKB-EC"/>
</dbReference>
<evidence type="ECO:0000256" key="8">
    <source>
        <dbReference type="ARBA" id="ARBA00023306"/>
    </source>
</evidence>
<evidence type="ECO:0000256" key="15">
    <source>
        <dbReference type="ARBA" id="ARBA00047527"/>
    </source>
</evidence>
<evidence type="ECO:0000256" key="7">
    <source>
        <dbReference type="ARBA" id="ARBA00022984"/>
    </source>
</evidence>
<protein>
    <recommendedName>
        <fullName evidence="12">UDP-N-acetylglucosamine 1-carboxyvinyltransferase</fullName>
        <ecNumber evidence="11">2.5.1.7</ecNumber>
    </recommendedName>
    <alternativeName>
        <fullName evidence="13">Enoylpyruvate transferase</fullName>
    </alternativeName>
    <alternativeName>
        <fullName evidence="14">UDP-N-acetylglucosamine enolpyruvyl transferase</fullName>
    </alternativeName>
</protein>
<comment type="catalytic activity">
    <reaction evidence="15">
        <text>phosphoenolpyruvate + UDP-N-acetyl-alpha-D-glucosamine = UDP-N-acetyl-3-O-(1-carboxyvinyl)-alpha-D-glucosamine + phosphate</text>
        <dbReference type="Rhea" id="RHEA:18681"/>
        <dbReference type="ChEBI" id="CHEBI:43474"/>
        <dbReference type="ChEBI" id="CHEBI:57705"/>
        <dbReference type="ChEBI" id="CHEBI:58702"/>
        <dbReference type="ChEBI" id="CHEBI:68483"/>
        <dbReference type="EC" id="2.5.1.7"/>
    </reaction>
</comment>
<keyword evidence="9" id="KW-0961">Cell wall biogenesis/degradation</keyword>
<organism evidence="17 18">
    <name type="scientific">Candidatus Roizmanbacteria bacterium RIFCSPHIGHO2_12_FULL_33_9</name>
    <dbReference type="NCBI Taxonomy" id="1802045"/>
    <lineage>
        <taxon>Bacteria</taxon>
        <taxon>Candidatus Roizmaniibacteriota</taxon>
    </lineage>
</organism>
<evidence type="ECO:0000256" key="14">
    <source>
        <dbReference type="ARBA" id="ARBA00042842"/>
    </source>
</evidence>
<name>A0A1F7HJH4_9BACT</name>
<dbReference type="CDD" id="cd01555">
    <property type="entry name" value="UdpNAET"/>
    <property type="match status" value="1"/>
</dbReference>
<dbReference type="GO" id="GO:0071555">
    <property type="term" value="P:cell wall organization"/>
    <property type="evidence" value="ECO:0007669"/>
    <property type="project" value="UniProtKB-KW"/>
</dbReference>
<dbReference type="InterPro" id="IPR036968">
    <property type="entry name" value="Enolpyruvate_Tfrase_sf"/>
</dbReference>
<dbReference type="NCBIfam" id="NF006873">
    <property type="entry name" value="PRK09369.1"/>
    <property type="match status" value="1"/>
</dbReference>
<gene>
    <name evidence="17" type="ORF">A3F29_01525</name>
</gene>
<dbReference type="EMBL" id="MFZV01000007">
    <property type="protein sequence ID" value="OGK31390.1"/>
    <property type="molecule type" value="Genomic_DNA"/>
</dbReference>
<dbReference type="PANTHER" id="PTHR43783">
    <property type="entry name" value="UDP-N-ACETYLGLUCOSAMINE 1-CARBOXYVINYLTRANSFERASE"/>
    <property type="match status" value="1"/>
</dbReference>
<sequence>MEDAYIIRGGKLLNGIVDLSGAKNIALKAIIASLIFQGDVTLENIPRIGDVHELLQLIEKLGVKWEFIRKNTLFIDSSGLNSNKVDLLNGAKTRVSFMLFAPLLYRFGSCYIPNPGGCRIGARPINRTIEGLKSLGANIIYNHGTGYYEAKLTQKPNGSYTFRKPTHTGTELLLMFSVQCQGSITLYNTALEPEIDDLINFFNQAGAKIKRKNNKIIIKGVKELRQNKPYKIASDRNEAVTYASLCIASKGSVKINNINKNDIKAFIDKLLEAGGGVNYLDNSTIEFYYKDDILPVNLETSPHPGFMTDWQPNWAVLMTQSKGDAVIHERVYENRFSYVTEMKKLGADIDFVDPLISDPKDYYYFNYKETEDYQQGITIHGGNSLHGGALVTGDLRAGASLVSCALIAKGESIVYGASIIERGYEDFVSKVNKLGGEIKKI</sequence>
<keyword evidence="8" id="KW-0131">Cell cycle</keyword>
<comment type="subcellular location">
    <subcellularLocation>
        <location evidence="1">Cytoplasm</location>
    </subcellularLocation>
</comment>
<evidence type="ECO:0000256" key="5">
    <source>
        <dbReference type="ARBA" id="ARBA00022679"/>
    </source>
</evidence>
<dbReference type="InterPro" id="IPR050068">
    <property type="entry name" value="MurA_subfamily"/>
</dbReference>
<keyword evidence="5" id="KW-0808">Transferase</keyword>
<dbReference type="AlphaFoldDB" id="A0A1F7HJH4"/>
<evidence type="ECO:0000256" key="9">
    <source>
        <dbReference type="ARBA" id="ARBA00023316"/>
    </source>
</evidence>
<evidence type="ECO:0000256" key="12">
    <source>
        <dbReference type="ARBA" id="ARBA00039754"/>
    </source>
</evidence>
<comment type="caution">
    <text evidence="17">The sequence shown here is derived from an EMBL/GenBank/DDBJ whole genome shotgun (WGS) entry which is preliminary data.</text>
</comment>
<dbReference type="PANTHER" id="PTHR43783:SF1">
    <property type="entry name" value="UDP-N-ACETYLGLUCOSAMINE 1-CARBOXYVINYLTRANSFERASE"/>
    <property type="match status" value="1"/>
</dbReference>
<evidence type="ECO:0000256" key="6">
    <source>
        <dbReference type="ARBA" id="ARBA00022960"/>
    </source>
</evidence>
<dbReference type="InterPro" id="IPR013792">
    <property type="entry name" value="RNA3'P_cycl/enolpyr_Trfase_a/b"/>
</dbReference>
<evidence type="ECO:0000256" key="2">
    <source>
        <dbReference type="ARBA" id="ARBA00004752"/>
    </source>
</evidence>
<keyword evidence="3" id="KW-0963">Cytoplasm</keyword>
<proteinExistence type="inferred from homology"/>
<keyword evidence="6" id="KW-0133">Cell shape</keyword>